<keyword evidence="1" id="KW-0812">Transmembrane</keyword>
<dbReference type="CDD" id="cd00063">
    <property type="entry name" value="FN3"/>
    <property type="match status" value="1"/>
</dbReference>
<keyword evidence="1" id="KW-1133">Transmembrane helix</keyword>
<proteinExistence type="predicted"/>
<dbReference type="EMBL" id="LAZR01002887">
    <property type="protein sequence ID" value="KKN24378.1"/>
    <property type="molecule type" value="Genomic_DNA"/>
</dbReference>
<dbReference type="PROSITE" id="PS50853">
    <property type="entry name" value="FN3"/>
    <property type="match status" value="1"/>
</dbReference>
<comment type="caution">
    <text evidence="3">The sequence shown here is derived from an EMBL/GenBank/DDBJ whole genome shotgun (WGS) entry which is preliminary data.</text>
</comment>
<dbReference type="InterPro" id="IPR013783">
    <property type="entry name" value="Ig-like_fold"/>
</dbReference>
<reference evidence="3" key="1">
    <citation type="journal article" date="2015" name="Nature">
        <title>Complex archaea that bridge the gap between prokaryotes and eukaryotes.</title>
        <authorList>
            <person name="Spang A."/>
            <person name="Saw J.H."/>
            <person name="Jorgensen S.L."/>
            <person name="Zaremba-Niedzwiedzka K."/>
            <person name="Martijn J."/>
            <person name="Lind A.E."/>
            <person name="van Eijk R."/>
            <person name="Schleper C."/>
            <person name="Guy L."/>
            <person name="Ettema T.J."/>
        </authorList>
    </citation>
    <scope>NUCLEOTIDE SEQUENCE</scope>
</reference>
<name>A0A0F9S4Y2_9ZZZZ</name>
<evidence type="ECO:0000259" key="2">
    <source>
        <dbReference type="PROSITE" id="PS50853"/>
    </source>
</evidence>
<feature type="transmembrane region" description="Helical" evidence="1">
    <location>
        <begin position="12"/>
        <end position="33"/>
    </location>
</feature>
<gene>
    <name evidence="3" type="ORF">LCGC14_0895510</name>
</gene>
<dbReference type="InterPro" id="IPR036116">
    <property type="entry name" value="FN3_sf"/>
</dbReference>
<evidence type="ECO:0000313" key="3">
    <source>
        <dbReference type="EMBL" id="KKN24378.1"/>
    </source>
</evidence>
<dbReference type="Pfam" id="PF00041">
    <property type="entry name" value="fn3"/>
    <property type="match status" value="1"/>
</dbReference>
<dbReference type="Gene3D" id="2.60.40.10">
    <property type="entry name" value="Immunoglobulins"/>
    <property type="match status" value="1"/>
</dbReference>
<dbReference type="SUPFAM" id="SSF49265">
    <property type="entry name" value="Fibronectin type III"/>
    <property type="match status" value="1"/>
</dbReference>
<feature type="domain" description="Fibronectin type-III" evidence="2">
    <location>
        <begin position="21"/>
        <end position="118"/>
    </location>
</feature>
<dbReference type="AlphaFoldDB" id="A0A0F9S4Y2"/>
<protein>
    <recommendedName>
        <fullName evidence="2">Fibronectin type-III domain-containing protein</fullName>
    </recommendedName>
</protein>
<accession>A0A0F9S4Y2</accession>
<evidence type="ECO:0000256" key="1">
    <source>
        <dbReference type="SAM" id="Phobius"/>
    </source>
</evidence>
<sequence>MRGIKISRLKKVLGFGLGFFIVGYIMLNAMYAWGASPVKLSWDPVVEESLSGYRVYYSEVSGGYTASITVSPAVTELMLKDVPGLKPGRDYYFVVVAFNDMVESDYSNEVSVNPTMPTTVLRLE</sequence>
<organism evidence="3">
    <name type="scientific">marine sediment metagenome</name>
    <dbReference type="NCBI Taxonomy" id="412755"/>
    <lineage>
        <taxon>unclassified sequences</taxon>
        <taxon>metagenomes</taxon>
        <taxon>ecological metagenomes</taxon>
    </lineage>
</organism>
<dbReference type="InterPro" id="IPR003961">
    <property type="entry name" value="FN3_dom"/>
</dbReference>
<keyword evidence="1" id="KW-0472">Membrane</keyword>